<organism evidence="3 4">
    <name type="scientific">Papaver nudicaule</name>
    <name type="common">Iceland poppy</name>
    <dbReference type="NCBI Taxonomy" id="74823"/>
    <lineage>
        <taxon>Eukaryota</taxon>
        <taxon>Viridiplantae</taxon>
        <taxon>Streptophyta</taxon>
        <taxon>Embryophyta</taxon>
        <taxon>Tracheophyta</taxon>
        <taxon>Spermatophyta</taxon>
        <taxon>Magnoliopsida</taxon>
        <taxon>Ranunculales</taxon>
        <taxon>Papaveraceae</taxon>
        <taxon>Papaveroideae</taxon>
        <taxon>Papaver</taxon>
    </lineage>
</organism>
<dbReference type="InterPro" id="IPR050426">
    <property type="entry name" value="Glycosyltransferase_28"/>
</dbReference>
<dbReference type="InterPro" id="IPR010610">
    <property type="entry name" value="EryCIII-like_C"/>
</dbReference>
<dbReference type="PANTHER" id="PTHR48050:SF13">
    <property type="entry name" value="STEROL 3-BETA-GLUCOSYLTRANSFERASE UGT80A2"/>
    <property type="match status" value="1"/>
</dbReference>
<protein>
    <recommendedName>
        <fullName evidence="2">Erythromycin biosynthesis protein CIII-like C-terminal domain-containing protein</fullName>
    </recommendedName>
</protein>
<evidence type="ECO:0000313" key="3">
    <source>
        <dbReference type="EMBL" id="MCL7036258.1"/>
    </source>
</evidence>
<dbReference type="AlphaFoldDB" id="A0AA41VBZ5"/>
<sequence length="178" mass="18971">MTRIIVEALEATGQRGIIDKGWGGPGNLVESKNLVYVLDNCPHDWLFLNCKAVVHHGGAGITAAGLKAACPTTIVPFFGDQLFWGKQVHARGVGPAPIPVQKLTQKKLTDAINFMLVQEVKDRAIELAELLQPEDGVAGAVEAFFKQLSGKKAQPDQSPSPSGLLEPLLSSVKCFGSS</sequence>
<evidence type="ECO:0000313" key="4">
    <source>
        <dbReference type="Proteomes" id="UP001177140"/>
    </source>
</evidence>
<reference evidence="3" key="1">
    <citation type="submission" date="2022-03" db="EMBL/GenBank/DDBJ databases">
        <title>A functionally conserved STORR gene fusion in Papaver species that diverged 16.8 million years ago.</title>
        <authorList>
            <person name="Catania T."/>
        </authorList>
    </citation>
    <scope>NUCLEOTIDE SEQUENCE</scope>
    <source>
        <strain evidence="3">S-191538</strain>
    </source>
</reference>
<proteinExistence type="predicted"/>
<evidence type="ECO:0000256" key="1">
    <source>
        <dbReference type="ARBA" id="ARBA00022679"/>
    </source>
</evidence>
<dbReference type="GO" id="GO:0016906">
    <property type="term" value="F:sterol 3-beta-glucosyltransferase activity"/>
    <property type="evidence" value="ECO:0007669"/>
    <property type="project" value="UniProtKB-ARBA"/>
</dbReference>
<evidence type="ECO:0000259" key="2">
    <source>
        <dbReference type="Pfam" id="PF06722"/>
    </source>
</evidence>
<dbReference type="Pfam" id="PF06722">
    <property type="entry name" value="EryCIII-like_C"/>
    <property type="match status" value="1"/>
</dbReference>
<dbReference type="Proteomes" id="UP001177140">
    <property type="component" value="Unassembled WGS sequence"/>
</dbReference>
<dbReference type="FunFam" id="3.40.50.2000:FF:000009">
    <property type="entry name" value="Sterol 3-beta-glucosyltransferase UGT80A2"/>
    <property type="match status" value="1"/>
</dbReference>
<dbReference type="Gene3D" id="3.40.50.2000">
    <property type="entry name" value="Glycogen Phosphorylase B"/>
    <property type="match status" value="1"/>
</dbReference>
<feature type="domain" description="Erythromycin biosynthesis protein CIII-like C-terminal" evidence="2">
    <location>
        <begin position="37"/>
        <end position="117"/>
    </location>
</feature>
<gene>
    <name evidence="3" type="ORF">MKW94_007981</name>
</gene>
<name>A0AA41VBZ5_PAPNU</name>
<keyword evidence="1" id="KW-0808">Transferase</keyword>
<keyword evidence="4" id="KW-1185">Reference proteome</keyword>
<accession>A0AA41VBZ5</accession>
<dbReference type="InterPro" id="IPR002213">
    <property type="entry name" value="UDP_glucos_trans"/>
</dbReference>
<comment type="caution">
    <text evidence="3">The sequence shown here is derived from an EMBL/GenBank/DDBJ whole genome shotgun (WGS) entry which is preliminary data.</text>
</comment>
<dbReference type="SUPFAM" id="SSF53756">
    <property type="entry name" value="UDP-Glycosyltransferase/glycogen phosphorylase"/>
    <property type="match status" value="1"/>
</dbReference>
<dbReference type="PANTHER" id="PTHR48050">
    <property type="entry name" value="STEROL 3-BETA-GLUCOSYLTRANSFERASE"/>
    <property type="match status" value="1"/>
</dbReference>
<dbReference type="CDD" id="cd03784">
    <property type="entry name" value="GT1_Gtf-like"/>
    <property type="match status" value="1"/>
</dbReference>
<dbReference type="EMBL" id="JAJJMA010165930">
    <property type="protein sequence ID" value="MCL7036258.1"/>
    <property type="molecule type" value="Genomic_DNA"/>
</dbReference>